<gene>
    <name evidence="3" type="primary">LOC110074591</name>
</gene>
<dbReference type="Proteomes" id="UP001652642">
    <property type="component" value="Chromosome 3"/>
</dbReference>
<proteinExistence type="predicted"/>
<name>A0A6J0T3B3_9SAUR</name>
<evidence type="ECO:0000313" key="3">
    <source>
        <dbReference type="RefSeq" id="XP_020640559.2"/>
    </source>
</evidence>
<dbReference type="PANTHER" id="PTHR21357">
    <property type="entry name" value="FAM172 FAMILY PROTEIN HOMOLOG CG10038"/>
    <property type="match status" value="1"/>
</dbReference>
<sequence length="351" mass="40135">MNWLQMNEDLSFRKLINGSECPEILKYDFNKNGELRHIETNEPFVFSYQNSYSDNHKRYQILGHLVTQYVYELLEKACKLQKIYIPKDIPKNELCSFFFMSENALKNCSTVVVLLQDQGTFCAGQWGQKVIIHEGLQYGSQIPFIAMALQCSWGVIVLNPNDCFIDLKTEKECLSLSEKEYSTCPKESCSVPKRDTSSPEEHTIYVWDHFISNATASNVAFIAHGYGGLVFVNLLMQRTSEVMNKVYAVAFIDSTHHTMYQTQGNSQVQAWIWKHCQQWVSSSKPLGRSVGYLVKADCPTVSAGTEKYDLAPSFCLHSVFRCLRNRLKMGSKKCFVRSPIATRSKKITKKS</sequence>
<dbReference type="GeneID" id="110074591"/>
<feature type="domain" description="Arb2" evidence="1">
    <location>
        <begin position="21"/>
        <end position="286"/>
    </location>
</feature>
<dbReference type="InterPro" id="IPR053858">
    <property type="entry name" value="Arb2_dom"/>
</dbReference>
<dbReference type="InterPro" id="IPR048263">
    <property type="entry name" value="Arb2"/>
</dbReference>
<protein>
    <recommendedName>
        <fullName evidence="1">Arb2 domain-containing protein</fullName>
    </recommendedName>
</protein>
<dbReference type="OrthoDB" id="421951at2759"/>
<dbReference type="Pfam" id="PF22749">
    <property type="entry name" value="Arb2"/>
    <property type="match status" value="1"/>
</dbReference>
<accession>A0A6J0T3B3</accession>
<reference evidence="3" key="1">
    <citation type="submission" date="2025-08" db="UniProtKB">
        <authorList>
            <consortium name="RefSeq"/>
        </authorList>
    </citation>
    <scope>IDENTIFICATION</scope>
</reference>
<evidence type="ECO:0000259" key="1">
    <source>
        <dbReference type="Pfam" id="PF22749"/>
    </source>
</evidence>
<evidence type="ECO:0000313" key="2">
    <source>
        <dbReference type="Proteomes" id="UP001652642"/>
    </source>
</evidence>
<organism evidence="2 3">
    <name type="scientific">Pogona vitticeps</name>
    <name type="common">central bearded dragon</name>
    <dbReference type="NCBI Taxonomy" id="103695"/>
    <lineage>
        <taxon>Eukaryota</taxon>
        <taxon>Metazoa</taxon>
        <taxon>Chordata</taxon>
        <taxon>Craniata</taxon>
        <taxon>Vertebrata</taxon>
        <taxon>Euteleostomi</taxon>
        <taxon>Lepidosauria</taxon>
        <taxon>Squamata</taxon>
        <taxon>Bifurcata</taxon>
        <taxon>Unidentata</taxon>
        <taxon>Episquamata</taxon>
        <taxon>Toxicofera</taxon>
        <taxon>Iguania</taxon>
        <taxon>Acrodonta</taxon>
        <taxon>Agamidae</taxon>
        <taxon>Amphibolurinae</taxon>
        <taxon>Pogona</taxon>
    </lineage>
</organism>
<keyword evidence="2" id="KW-1185">Reference proteome</keyword>
<dbReference type="PANTHER" id="PTHR21357:SF2">
    <property type="entry name" value="PROTEIN FAM172B-RELATED"/>
    <property type="match status" value="1"/>
</dbReference>
<dbReference type="RefSeq" id="XP_020640559.2">
    <property type="nucleotide sequence ID" value="XM_020784900.2"/>
</dbReference>